<reference evidence="5" key="1">
    <citation type="submission" date="2023-06" db="EMBL/GenBank/DDBJ databases">
        <authorList>
            <person name="Delattre M."/>
        </authorList>
    </citation>
    <scope>NUCLEOTIDE SEQUENCE</scope>
    <source>
        <strain evidence="5">AF72</strain>
    </source>
</reference>
<keyword evidence="6" id="KW-1185">Reference proteome</keyword>
<protein>
    <submittedName>
        <fullName evidence="5">Uncharacterized protein</fullName>
    </submittedName>
</protein>
<evidence type="ECO:0000256" key="2">
    <source>
        <dbReference type="SAM" id="MobiDB-lite"/>
    </source>
</evidence>
<organism evidence="5 6">
    <name type="scientific">Mesorhabditis spiculigera</name>
    <dbReference type="NCBI Taxonomy" id="96644"/>
    <lineage>
        <taxon>Eukaryota</taxon>
        <taxon>Metazoa</taxon>
        <taxon>Ecdysozoa</taxon>
        <taxon>Nematoda</taxon>
        <taxon>Chromadorea</taxon>
        <taxon>Rhabditida</taxon>
        <taxon>Rhabditina</taxon>
        <taxon>Rhabditomorpha</taxon>
        <taxon>Rhabditoidea</taxon>
        <taxon>Rhabditidae</taxon>
        <taxon>Mesorhabditinae</taxon>
        <taxon>Mesorhabditis</taxon>
    </lineage>
</organism>
<dbReference type="GO" id="GO:0005886">
    <property type="term" value="C:plasma membrane"/>
    <property type="evidence" value="ECO:0007669"/>
    <property type="project" value="TreeGrafter"/>
</dbReference>
<gene>
    <name evidence="5" type="ORF">MSPICULIGERA_LOCUS555</name>
</gene>
<evidence type="ECO:0000313" key="5">
    <source>
        <dbReference type="EMBL" id="CAJ0557803.1"/>
    </source>
</evidence>
<feature type="compositionally biased region" description="Polar residues" evidence="2">
    <location>
        <begin position="114"/>
        <end position="126"/>
    </location>
</feature>
<dbReference type="EMBL" id="CATQJA010000107">
    <property type="protein sequence ID" value="CAJ0557803.1"/>
    <property type="molecule type" value="Genomic_DNA"/>
</dbReference>
<feature type="non-terminal residue" evidence="5">
    <location>
        <position position="1"/>
    </location>
</feature>
<dbReference type="GO" id="GO:0006897">
    <property type="term" value="P:endocytosis"/>
    <property type="evidence" value="ECO:0007669"/>
    <property type="project" value="TreeGrafter"/>
</dbReference>
<evidence type="ECO:0000256" key="1">
    <source>
        <dbReference type="ARBA" id="ARBA00022837"/>
    </source>
</evidence>
<dbReference type="SUPFAM" id="SSF47473">
    <property type="entry name" value="EF-hand"/>
    <property type="match status" value="1"/>
</dbReference>
<dbReference type="PROSITE" id="PS50222">
    <property type="entry name" value="EF_HAND_2"/>
    <property type="match status" value="1"/>
</dbReference>
<dbReference type="PROSITE" id="PS00018">
    <property type="entry name" value="EF_HAND_1"/>
    <property type="match status" value="1"/>
</dbReference>
<dbReference type="SMART" id="SM00027">
    <property type="entry name" value="EH"/>
    <property type="match status" value="1"/>
</dbReference>
<dbReference type="InterPro" id="IPR018247">
    <property type="entry name" value="EF_Hand_1_Ca_BS"/>
</dbReference>
<feature type="domain" description="EF-hand" evidence="4">
    <location>
        <begin position="22"/>
        <end position="57"/>
    </location>
</feature>
<evidence type="ECO:0000259" key="3">
    <source>
        <dbReference type="PROSITE" id="PS50031"/>
    </source>
</evidence>
<sequence length="296" mass="33497">LWDRDTFPKKLFANEDLSCTIQEIIPVQEIWSLSDVNEDGWLDLAEFCTAMHLIVLRVKGELPVPPILPPALKPPMTAPRTQSQVSSEGSRPSGESQTTSTTMQQNEGPDGRPNTFTRSEGNLSSQIEKEPPQFSDVPPLLVDSRPLPIKSTSDSAFTRCVVDVKKSTGTPTCSSIQTIESKSYEKISQSTASADLHLLATCQSLRIQFMRLQYPADLSMDPPSYPRWHMLGTPSRRNLHKNRFPETEHKWIDPSHVENFIKNFGSQFQELWDREERFESGRTRVMPRNGSDELQP</sequence>
<name>A0AA36C5D0_9BILA</name>
<dbReference type="PANTHER" id="PTHR11216">
    <property type="entry name" value="EH DOMAIN"/>
    <property type="match status" value="1"/>
</dbReference>
<proteinExistence type="predicted"/>
<feature type="non-terminal residue" evidence="5">
    <location>
        <position position="296"/>
    </location>
</feature>
<dbReference type="Pfam" id="PF12763">
    <property type="entry name" value="EH"/>
    <property type="match status" value="1"/>
</dbReference>
<dbReference type="InterPro" id="IPR011992">
    <property type="entry name" value="EF-hand-dom_pair"/>
</dbReference>
<evidence type="ECO:0000259" key="4">
    <source>
        <dbReference type="PROSITE" id="PS50222"/>
    </source>
</evidence>
<comment type="caution">
    <text evidence="5">The sequence shown here is derived from an EMBL/GenBank/DDBJ whole genome shotgun (WGS) entry which is preliminary data.</text>
</comment>
<dbReference type="PROSITE" id="PS50031">
    <property type="entry name" value="EH"/>
    <property type="match status" value="1"/>
</dbReference>
<dbReference type="Proteomes" id="UP001177023">
    <property type="component" value="Unassembled WGS sequence"/>
</dbReference>
<dbReference type="Gene3D" id="1.10.238.10">
    <property type="entry name" value="EF-hand"/>
    <property type="match status" value="1"/>
</dbReference>
<dbReference type="InterPro" id="IPR000261">
    <property type="entry name" value="EH_dom"/>
</dbReference>
<dbReference type="GO" id="GO:0005509">
    <property type="term" value="F:calcium ion binding"/>
    <property type="evidence" value="ECO:0007669"/>
    <property type="project" value="InterPro"/>
</dbReference>
<keyword evidence="1" id="KW-0106">Calcium</keyword>
<feature type="region of interest" description="Disordered" evidence="2">
    <location>
        <begin position="69"/>
        <end position="142"/>
    </location>
</feature>
<feature type="compositionally biased region" description="Polar residues" evidence="2">
    <location>
        <begin position="79"/>
        <end position="107"/>
    </location>
</feature>
<dbReference type="PANTHER" id="PTHR11216:SF174">
    <property type="entry name" value="GH06923P"/>
    <property type="match status" value="1"/>
</dbReference>
<evidence type="ECO:0000313" key="6">
    <source>
        <dbReference type="Proteomes" id="UP001177023"/>
    </source>
</evidence>
<dbReference type="AlphaFoldDB" id="A0AA36C5D0"/>
<dbReference type="GO" id="GO:0016197">
    <property type="term" value="P:endosomal transport"/>
    <property type="evidence" value="ECO:0007669"/>
    <property type="project" value="TreeGrafter"/>
</dbReference>
<feature type="domain" description="EH" evidence="3">
    <location>
        <begin position="27"/>
        <end position="79"/>
    </location>
</feature>
<dbReference type="InterPro" id="IPR002048">
    <property type="entry name" value="EF_hand_dom"/>
</dbReference>
<dbReference type="GO" id="GO:0005737">
    <property type="term" value="C:cytoplasm"/>
    <property type="evidence" value="ECO:0007669"/>
    <property type="project" value="TreeGrafter"/>
</dbReference>
<accession>A0AA36C5D0</accession>